<evidence type="ECO:0000259" key="3">
    <source>
        <dbReference type="Pfam" id="PF05617"/>
    </source>
</evidence>
<reference evidence="4 5" key="1">
    <citation type="journal article" date="2018" name="Mol. Plant">
        <title>The genome of Artemisia annua provides insight into the evolution of Asteraceae family and artemisinin biosynthesis.</title>
        <authorList>
            <person name="Shen Q."/>
            <person name="Zhang L."/>
            <person name="Liao Z."/>
            <person name="Wang S."/>
            <person name="Yan T."/>
            <person name="Shi P."/>
            <person name="Liu M."/>
            <person name="Fu X."/>
            <person name="Pan Q."/>
            <person name="Wang Y."/>
            <person name="Lv Z."/>
            <person name="Lu X."/>
            <person name="Zhang F."/>
            <person name="Jiang W."/>
            <person name="Ma Y."/>
            <person name="Chen M."/>
            <person name="Hao X."/>
            <person name="Li L."/>
            <person name="Tang Y."/>
            <person name="Lv G."/>
            <person name="Zhou Y."/>
            <person name="Sun X."/>
            <person name="Brodelius P.E."/>
            <person name="Rose J.K.C."/>
            <person name="Tang K."/>
        </authorList>
    </citation>
    <scope>NUCLEOTIDE SEQUENCE [LARGE SCALE GENOMIC DNA]</scope>
    <source>
        <strain evidence="5">cv. Huhao1</strain>
        <tissue evidence="4">Leaf</tissue>
    </source>
</reference>
<dbReference type="GO" id="GO:2000008">
    <property type="term" value="P:regulation of protein localization to cell surface"/>
    <property type="evidence" value="ECO:0007669"/>
    <property type="project" value="TreeGrafter"/>
</dbReference>
<dbReference type="Pfam" id="PF05617">
    <property type="entry name" value="Prolamin_like"/>
    <property type="match status" value="1"/>
</dbReference>
<feature type="domain" description="Prolamin-like" evidence="3">
    <location>
        <begin position="50"/>
        <end position="113"/>
    </location>
</feature>
<proteinExistence type="predicted"/>
<dbReference type="EMBL" id="PKPP01009634">
    <property type="protein sequence ID" value="PWA47827.1"/>
    <property type="molecule type" value="Genomic_DNA"/>
</dbReference>
<dbReference type="GO" id="GO:0080155">
    <property type="term" value="P:regulation of double fertilization forming a zygote and endosperm"/>
    <property type="evidence" value="ECO:0007669"/>
    <property type="project" value="TreeGrafter"/>
</dbReference>
<dbReference type="PANTHER" id="PTHR31181">
    <property type="entry name" value="EGG CELL-SECRETED PROTEIN 1.4"/>
    <property type="match status" value="1"/>
</dbReference>
<dbReference type="InterPro" id="IPR008502">
    <property type="entry name" value="Prolamin-like"/>
</dbReference>
<evidence type="ECO:0000313" key="4">
    <source>
        <dbReference type="EMBL" id="PWA47827.1"/>
    </source>
</evidence>
<protein>
    <recommendedName>
        <fullName evidence="3">Prolamin-like domain-containing protein</fullName>
    </recommendedName>
</protein>
<evidence type="ECO:0000256" key="1">
    <source>
        <dbReference type="ARBA" id="ARBA00022729"/>
    </source>
</evidence>
<dbReference type="OrthoDB" id="1862203at2759"/>
<keyword evidence="1 2" id="KW-0732">Signal</keyword>
<dbReference type="GO" id="GO:0005576">
    <property type="term" value="C:extracellular region"/>
    <property type="evidence" value="ECO:0007669"/>
    <property type="project" value="TreeGrafter"/>
</dbReference>
<dbReference type="Proteomes" id="UP000245207">
    <property type="component" value="Unassembled WGS sequence"/>
</dbReference>
<dbReference type="PANTHER" id="PTHR31181:SF67">
    <property type="entry name" value="PROLAMIN-LIKE PROTEIN (DUF1278)"/>
    <property type="match status" value="1"/>
</dbReference>
<evidence type="ECO:0000313" key="5">
    <source>
        <dbReference type="Proteomes" id="UP000245207"/>
    </source>
</evidence>
<feature type="signal peptide" evidence="2">
    <location>
        <begin position="1"/>
        <end position="26"/>
    </location>
</feature>
<dbReference type="GO" id="GO:0031982">
    <property type="term" value="C:vesicle"/>
    <property type="evidence" value="ECO:0007669"/>
    <property type="project" value="TreeGrafter"/>
</dbReference>
<feature type="chain" id="PRO_5015420500" description="Prolamin-like domain-containing protein" evidence="2">
    <location>
        <begin position="27"/>
        <end position="134"/>
    </location>
</feature>
<dbReference type="STRING" id="35608.A0A2U1LFN3"/>
<name>A0A2U1LFN3_ARTAN</name>
<keyword evidence="5" id="KW-1185">Reference proteome</keyword>
<gene>
    <name evidence="4" type="ORF">CTI12_AA495780</name>
</gene>
<comment type="caution">
    <text evidence="4">The sequence shown here is derived from an EMBL/GenBank/DDBJ whole genome shotgun (WGS) entry which is preliminary data.</text>
</comment>
<sequence length="134" mass="14560">MASFKPSVLVLLLIATLIAALPSGLAQEENPSSELEPQPTWQTTFGNFEQCWLSVEEVVGCYAEVYRAFVSGKLGITIGPSCCLAINDITSNCWGRMFPNTPSFPPLLQKYCSRYQMGQAEPPSPSPSVEPADV</sequence>
<evidence type="ECO:0000256" key="2">
    <source>
        <dbReference type="SAM" id="SignalP"/>
    </source>
</evidence>
<accession>A0A2U1LFN3</accession>
<organism evidence="4 5">
    <name type="scientific">Artemisia annua</name>
    <name type="common">Sweet wormwood</name>
    <dbReference type="NCBI Taxonomy" id="35608"/>
    <lineage>
        <taxon>Eukaryota</taxon>
        <taxon>Viridiplantae</taxon>
        <taxon>Streptophyta</taxon>
        <taxon>Embryophyta</taxon>
        <taxon>Tracheophyta</taxon>
        <taxon>Spermatophyta</taxon>
        <taxon>Magnoliopsida</taxon>
        <taxon>eudicotyledons</taxon>
        <taxon>Gunneridae</taxon>
        <taxon>Pentapetalae</taxon>
        <taxon>asterids</taxon>
        <taxon>campanulids</taxon>
        <taxon>Asterales</taxon>
        <taxon>Asteraceae</taxon>
        <taxon>Asteroideae</taxon>
        <taxon>Anthemideae</taxon>
        <taxon>Artemisiinae</taxon>
        <taxon>Artemisia</taxon>
    </lineage>
</organism>
<dbReference type="GO" id="GO:0009567">
    <property type="term" value="P:double fertilization forming a zygote and endosperm"/>
    <property type="evidence" value="ECO:0007669"/>
    <property type="project" value="TreeGrafter"/>
</dbReference>
<dbReference type="AlphaFoldDB" id="A0A2U1LFN3"/>